<comment type="caution">
    <text evidence="1">The sequence shown here is derived from an EMBL/GenBank/DDBJ whole genome shotgun (WGS) entry which is preliminary data.</text>
</comment>
<sequence>MKVCAGTGVPDGISVSNLPWTLVYADDTQFEPSSIGYQQFPKPEYPWGDKLLAPGRCVRGWITFQVPGKRRPVAVEYAPEGVLVAPRWTVK</sequence>
<organism evidence="1 2">
    <name type="scientific">Micromonospora maris</name>
    <dbReference type="NCBI Taxonomy" id="1003110"/>
    <lineage>
        <taxon>Bacteria</taxon>
        <taxon>Bacillati</taxon>
        <taxon>Actinomycetota</taxon>
        <taxon>Actinomycetes</taxon>
        <taxon>Micromonosporales</taxon>
        <taxon>Micromonosporaceae</taxon>
        <taxon>Micromonospora</taxon>
    </lineage>
</organism>
<dbReference type="Proteomes" id="UP000053246">
    <property type="component" value="Unassembled WGS sequence"/>
</dbReference>
<evidence type="ECO:0000313" key="1">
    <source>
        <dbReference type="EMBL" id="KUJ48088.1"/>
    </source>
</evidence>
<reference evidence="1 2" key="1">
    <citation type="submission" date="2015-10" db="EMBL/GenBank/DDBJ databases">
        <authorList>
            <person name="Ju K.-S."/>
            <person name="Doroghazi J.R."/>
            <person name="Metcalf W.W."/>
        </authorList>
    </citation>
    <scope>NUCLEOTIDE SEQUENCE [LARGE SCALE GENOMIC DNA]</scope>
    <source>
        <strain evidence="1 2">NRRL B-24793</strain>
    </source>
</reference>
<evidence type="ECO:0000313" key="2">
    <source>
        <dbReference type="Proteomes" id="UP000053246"/>
    </source>
</evidence>
<keyword evidence="2" id="KW-1185">Reference proteome</keyword>
<dbReference type="AlphaFoldDB" id="A0A9X0I6S1"/>
<protein>
    <recommendedName>
        <fullName evidence="3">DUF4352 domain-containing protein</fullName>
    </recommendedName>
</protein>
<gene>
    <name evidence="1" type="ORF">ADL17_03120</name>
</gene>
<proteinExistence type="predicted"/>
<dbReference type="EMBL" id="LMWI01000001">
    <property type="protein sequence ID" value="KUJ48088.1"/>
    <property type="molecule type" value="Genomic_DNA"/>
</dbReference>
<accession>A0A9X0I6S1</accession>
<evidence type="ECO:0008006" key="3">
    <source>
        <dbReference type="Google" id="ProtNLM"/>
    </source>
</evidence>
<name>A0A9X0I6S1_9ACTN</name>